<dbReference type="Proteomes" id="UP000052237">
    <property type="component" value="Unassembled WGS sequence"/>
</dbReference>
<evidence type="ECO:0000256" key="1">
    <source>
        <dbReference type="SAM" id="Phobius"/>
    </source>
</evidence>
<keyword evidence="3" id="KW-1185">Reference proteome</keyword>
<accession>A0A0S4RDF8</accession>
<dbReference type="EMBL" id="FAVB01000001">
    <property type="protein sequence ID" value="CUU71297.1"/>
    <property type="molecule type" value="Genomic_DNA"/>
</dbReference>
<protein>
    <submittedName>
        <fullName evidence="2">Uncharacterized protein</fullName>
    </submittedName>
</protein>
<evidence type="ECO:0000313" key="2">
    <source>
        <dbReference type="EMBL" id="CUU71297.1"/>
    </source>
</evidence>
<keyword evidence="1" id="KW-0812">Transmembrane</keyword>
<feature type="transmembrane region" description="Helical" evidence="1">
    <location>
        <begin position="6"/>
        <end position="26"/>
    </location>
</feature>
<name>A0A0S4RDF8_CAMHY</name>
<keyword evidence="1" id="KW-0472">Membrane</keyword>
<evidence type="ECO:0000313" key="3">
    <source>
        <dbReference type="Proteomes" id="UP000052237"/>
    </source>
</evidence>
<gene>
    <name evidence="2" type="ORF">ERS686654_00326</name>
</gene>
<comment type="caution">
    <text evidence="2">The sequence shown here is derived from an EMBL/GenBank/DDBJ whole genome shotgun (WGS) entry which is preliminary data.</text>
</comment>
<proteinExistence type="predicted"/>
<organism evidence="2 3">
    <name type="scientific">Campylobacter hyointestinalis subsp. hyointestinalis</name>
    <dbReference type="NCBI Taxonomy" id="91352"/>
    <lineage>
        <taxon>Bacteria</taxon>
        <taxon>Pseudomonadati</taxon>
        <taxon>Campylobacterota</taxon>
        <taxon>Epsilonproteobacteria</taxon>
        <taxon>Campylobacterales</taxon>
        <taxon>Campylobacteraceae</taxon>
        <taxon>Campylobacter</taxon>
    </lineage>
</organism>
<sequence>MIITFIAIFIFVIIFGVAVACVVLSIKEGAYNDMFDVVHKHYPTIHFDDFRNLSFMEARTLYKRTKKELKEEAIKRIVKELNTRR</sequence>
<reference evidence="2 3" key="1">
    <citation type="submission" date="2015-11" db="EMBL/GenBank/DDBJ databases">
        <authorList>
            <consortium name="Pathogen Informatics"/>
        </authorList>
    </citation>
    <scope>NUCLEOTIDE SEQUENCE [LARGE SCALE GENOMIC DNA]</scope>
    <source>
        <strain evidence="2 3">006A-0059</strain>
    </source>
</reference>
<keyword evidence="1" id="KW-1133">Transmembrane helix</keyword>
<dbReference type="AlphaFoldDB" id="A0A0S4RDF8"/>